<reference evidence="1" key="1">
    <citation type="journal article" date="2023" name="G3 (Bethesda)">
        <title>A reference genome for the long-term kleptoplast-retaining sea slug Elysia crispata morphotype clarki.</title>
        <authorList>
            <person name="Eastman K.E."/>
            <person name="Pendleton A.L."/>
            <person name="Shaikh M.A."/>
            <person name="Suttiyut T."/>
            <person name="Ogas R."/>
            <person name="Tomko P."/>
            <person name="Gavelis G."/>
            <person name="Widhalm J.R."/>
            <person name="Wisecaver J.H."/>
        </authorList>
    </citation>
    <scope>NUCLEOTIDE SEQUENCE</scope>
    <source>
        <strain evidence="1">ECLA1</strain>
    </source>
</reference>
<comment type="caution">
    <text evidence="1">The sequence shown here is derived from an EMBL/GenBank/DDBJ whole genome shotgun (WGS) entry which is preliminary data.</text>
</comment>
<dbReference type="EMBL" id="JAWDGP010005834">
    <property type="protein sequence ID" value="KAK3751210.1"/>
    <property type="molecule type" value="Genomic_DNA"/>
</dbReference>
<evidence type="ECO:0000313" key="2">
    <source>
        <dbReference type="Proteomes" id="UP001283361"/>
    </source>
</evidence>
<accession>A0AAE0YMV4</accession>
<gene>
    <name evidence="1" type="ORF">RRG08_023967</name>
</gene>
<evidence type="ECO:0000313" key="1">
    <source>
        <dbReference type="EMBL" id="KAK3751210.1"/>
    </source>
</evidence>
<proteinExistence type="predicted"/>
<protein>
    <submittedName>
        <fullName evidence="1">Uncharacterized protein</fullName>
    </submittedName>
</protein>
<organism evidence="1 2">
    <name type="scientific">Elysia crispata</name>
    <name type="common">lettuce slug</name>
    <dbReference type="NCBI Taxonomy" id="231223"/>
    <lineage>
        <taxon>Eukaryota</taxon>
        <taxon>Metazoa</taxon>
        <taxon>Spiralia</taxon>
        <taxon>Lophotrochozoa</taxon>
        <taxon>Mollusca</taxon>
        <taxon>Gastropoda</taxon>
        <taxon>Heterobranchia</taxon>
        <taxon>Euthyneura</taxon>
        <taxon>Panpulmonata</taxon>
        <taxon>Sacoglossa</taxon>
        <taxon>Placobranchoidea</taxon>
        <taxon>Plakobranchidae</taxon>
        <taxon>Elysia</taxon>
    </lineage>
</organism>
<dbReference type="Proteomes" id="UP001283361">
    <property type="component" value="Unassembled WGS sequence"/>
</dbReference>
<keyword evidence="2" id="KW-1185">Reference proteome</keyword>
<sequence>MCVGLQCDDKVMPFLERLLCTDLRKTKRSTMSEVQRTLTEFTLERCRSKRDKFVIEVVFTLMRRKKYLLYFGQSDGLSTISSLPHISLI</sequence>
<dbReference type="AlphaFoldDB" id="A0AAE0YMV4"/>
<name>A0AAE0YMV4_9GAST</name>